<evidence type="ECO:0000313" key="7">
    <source>
        <dbReference type="Proteomes" id="UP000078368"/>
    </source>
</evidence>
<dbReference type="PANTHER" id="PTHR21600:SF84">
    <property type="entry name" value="PSEUDOURIDINE SYNTHASE RSUA_RLUA-LIKE DOMAIN-CONTAINING PROTEIN"/>
    <property type="match status" value="1"/>
</dbReference>
<reference evidence="6 7" key="1">
    <citation type="submission" date="2016-04" db="EMBL/GenBank/DDBJ databases">
        <title>Peptidophaga gingivicola gen. nov., sp. nov., isolated from human subgingival plaque.</title>
        <authorList>
            <person name="Beall C.J."/>
            <person name="Mokrzan E.M."/>
            <person name="Griffen A.L."/>
            <person name="Leys E.J."/>
        </authorList>
    </citation>
    <scope>NUCLEOTIDE SEQUENCE [LARGE SCALE GENOMIC DNA]</scope>
    <source>
        <strain evidence="6 7">BA112</strain>
    </source>
</reference>
<dbReference type="SUPFAM" id="SSF55120">
    <property type="entry name" value="Pseudouridine synthase"/>
    <property type="match status" value="1"/>
</dbReference>
<dbReference type="Pfam" id="PF00849">
    <property type="entry name" value="PseudoU_synth_2"/>
    <property type="match status" value="1"/>
</dbReference>
<proteinExistence type="predicted"/>
<dbReference type="AlphaFoldDB" id="A0A179B5B6"/>
<evidence type="ECO:0000256" key="4">
    <source>
        <dbReference type="SAM" id="MobiDB-lite"/>
    </source>
</evidence>
<evidence type="ECO:0000256" key="3">
    <source>
        <dbReference type="ARBA" id="ARBA00033164"/>
    </source>
</evidence>
<dbReference type="Gene3D" id="3.30.2350.10">
    <property type="entry name" value="Pseudouridine synthase"/>
    <property type="match status" value="1"/>
</dbReference>
<gene>
    <name evidence="6" type="ORF">A4H34_05755</name>
</gene>
<organism evidence="6 7">
    <name type="scientific">Peptidiphaga gingivicola</name>
    <dbReference type="NCBI Taxonomy" id="2741497"/>
    <lineage>
        <taxon>Bacteria</taxon>
        <taxon>Bacillati</taxon>
        <taxon>Actinomycetota</taxon>
        <taxon>Actinomycetes</taxon>
        <taxon>Actinomycetales</taxon>
        <taxon>Actinomycetaceae</taxon>
        <taxon>Peptidiphaga</taxon>
    </lineage>
</organism>
<dbReference type="GO" id="GO:0003723">
    <property type="term" value="F:RNA binding"/>
    <property type="evidence" value="ECO:0007669"/>
    <property type="project" value="InterPro"/>
</dbReference>
<dbReference type="EMBL" id="LVZK01000001">
    <property type="protein sequence ID" value="OAP86630.1"/>
    <property type="molecule type" value="Genomic_DNA"/>
</dbReference>
<evidence type="ECO:0000256" key="1">
    <source>
        <dbReference type="ARBA" id="ARBA00000073"/>
    </source>
</evidence>
<evidence type="ECO:0000259" key="5">
    <source>
        <dbReference type="Pfam" id="PF00849"/>
    </source>
</evidence>
<comment type="caution">
    <text evidence="6">The sequence shown here is derived from an EMBL/GenBank/DDBJ whole genome shotgun (WGS) entry which is preliminary data.</text>
</comment>
<feature type="region of interest" description="Disordered" evidence="4">
    <location>
        <begin position="1"/>
        <end position="30"/>
    </location>
</feature>
<dbReference type="GO" id="GO:0140098">
    <property type="term" value="F:catalytic activity, acting on RNA"/>
    <property type="evidence" value="ECO:0007669"/>
    <property type="project" value="UniProtKB-ARBA"/>
</dbReference>
<dbReference type="InterPro" id="IPR006145">
    <property type="entry name" value="PsdUridine_synth_RsuA/RluA"/>
</dbReference>
<accession>A0A179B5B6</accession>
<evidence type="ECO:0000313" key="6">
    <source>
        <dbReference type="EMBL" id="OAP86630.1"/>
    </source>
</evidence>
<dbReference type="InterPro" id="IPR050188">
    <property type="entry name" value="RluA_PseudoU_synthase"/>
</dbReference>
<feature type="compositionally biased region" description="Basic and acidic residues" evidence="4">
    <location>
        <begin position="12"/>
        <end position="28"/>
    </location>
</feature>
<dbReference type="GO" id="GO:0009982">
    <property type="term" value="F:pseudouridine synthase activity"/>
    <property type="evidence" value="ECO:0007669"/>
    <property type="project" value="InterPro"/>
</dbReference>
<dbReference type="InterPro" id="IPR020103">
    <property type="entry name" value="PsdUridine_synth_cat_dom_sf"/>
</dbReference>
<evidence type="ECO:0000256" key="2">
    <source>
        <dbReference type="ARBA" id="ARBA00031870"/>
    </source>
</evidence>
<dbReference type="Proteomes" id="UP000078368">
    <property type="component" value="Unassembled WGS sequence"/>
</dbReference>
<dbReference type="PANTHER" id="PTHR21600">
    <property type="entry name" value="MITOCHONDRIAL RNA PSEUDOURIDINE SYNTHASE"/>
    <property type="match status" value="1"/>
</dbReference>
<dbReference type="RefSeq" id="WP_064231356.1">
    <property type="nucleotide sequence ID" value="NZ_LVZK01000001.1"/>
</dbReference>
<feature type="domain" description="Pseudouridine synthase RsuA/RluA-like" evidence="5">
    <location>
        <begin position="110"/>
        <end position="256"/>
    </location>
</feature>
<name>A0A179B5B6_9ACTO</name>
<feature type="compositionally biased region" description="Low complexity" evidence="4">
    <location>
        <begin position="1"/>
        <end position="11"/>
    </location>
</feature>
<protein>
    <recommendedName>
        <fullName evidence="2">RNA pseudouridylate synthase</fullName>
    </recommendedName>
    <alternativeName>
        <fullName evidence="3">RNA-uridine isomerase</fullName>
    </alternativeName>
</protein>
<dbReference type="STRING" id="1823756.A4H34_05755"/>
<sequence length="306" mass="33233">MDQAAGLASARDAARTRCTREGPTRDGLRPTAICAEGGAVWETVARAFPRLPEESIASAFSAGDVVDADANPLAPQQSVKRGSSVFVFRPIPDEPDAPLELDVVGGTDRWIAVDKPAGMATMPRGKHVAQTVTIAARRHFSNPEIVAAHRLDAATRGVLLLTLAKRWRAPYQMLFERREVRKAYLAVAPADDRFVEAQTVALALAKPRGSLKALVVDGQPNAVTTVRLADERRGLGLYEIEPKTGRTHQIRVTMSHLGIPIVGDWLYPEVRDGGDLQLLAARLEFVDPANGLEVALKSAQTLDRWE</sequence>
<dbReference type="GO" id="GO:0000455">
    <property type="term" value="P:enzyme-directed rRNA pseudouridine synthesis"/>
    <property type="evidence" value="ECO:0007669"/>
    <property type="project" value="TreeGrafter"/>
</dbReference>
<comment type="catalytic activity">
    <reaction evidence="1">
        <text>a uridine in RNA = a pseudouridine in RNA</text>
        <dbReference type="Rhea" id="RHEA:48348"/>
        <dbReference type="Rhea" id="RHEA-COMP:12068"/>
        <dbReference type="Rhea" id="RHEA-COMP:12069"/>
        <dbReference type="ChEBI" id="CHEBI:65314"/>
        <dbReference type="ChEBI" id="CHEBI:65315"/>
    </reaction>
</comment>
<keyword evidence="7" id="KW-1185">Reference proteome</keyword>